<dbReference type="InterPro" id="IPR010139">
    <property type="entry name" value="Imidazole-glycPsynth_HisH"/>
</dbReference>
<keyword evidence="16" id="KW-1185">Reference proteome</keyword>
<dbReference type="NCBIfam" id="TIGR01855">
    <property type="entry name" value="IMP_synth_hisH"/>
    <property type="match status" value="1"/>
</dbReference>
<dbReference type="EC" id="4.3.2.10" evidence="12"/>
<evidence type="ECO:0000256" key="6">
    <source>
        <dbReference type="ARBA" id="ARBA00022801"/>
    </source>
</evidence>
<evidence type="ECO:0000256" key="8">
    <source>
        <dbReference type="ARBA" id="ARBA00023102"/>
    </source>
</evidence>
<evidence type="ECO:0000256" key="10">
    <source>
        <dbReference type="ARBA" id="ARBA00047838"/>
    </source>
</evidence>
<dbReference type="PIRSF" id="PIRSF000495">
    <property type="entry name" value="Amidotransf_hisH"/>
    <property type="match status" value="1"/>
</dbReference>
<comment type="subcellular location">
    <subcellularLocation>
        <location evidence="1 12">Cytoplasm</location>
    </subcellularLocation>
</comment>
<dbReference type="EC" id="3.5.1.2" evidence="12"/>
<dbReference type="GO" id="GO:0004359">
    <property type="term" value="F:glutaminase activity"/>
    <property type="evidence" value="ECO:0007669"/>
    <property type="project" value="UniProtKB-EC"/>
</dbReference>
<keyword evidence="4 12" id="KW-0963">Cytoplasm</keyword>
<evidence type="ECO:0000256" key="11">
    <source>
        <dbReference type="ARBA" id="ARBA00049534"/>
    </source>
</evidence>
<keyword evidence="9 12" id="KW-0456">Lyase</keyword>
<dbReference type="GO" id="GO:0005737">
    <property type="term" value="C:cytoplasm"/>
    <property type="evidence" value="ECO:0007669"/>
    <property type="project" value="UniProtKB-SubCell"/>
</dbReference>
<sequence>MTVNSNLVIVDTACANLSSVRFAFERLGVMPEVTANAERIRSADKVILPGVGTAQAAMRNLQQLELVEVLKQLEQPVLGICLGMQLLTNWSAEGNVDCLGVIPARTLRMQAQELPLPHMGWNTVEARDSNPLLANISPQQAWFYFVHSYAVAPDNATIATCDYGQTFAAMIRHNNFFGAQFHPERSGAAGAQLLKNFLELTDVNTRA</sequence>
<dbReference type="RefSeq" id="WP_055438191.1">
    <property type="nucleotide sequence ID" value="NZ_CYHB01000001.1"/>
</dbReference>
<dbReference type="Gene3D" id="3.40.50.880">
    <property type="match status" value="1"/>
</dbReference>
<evidence type="ECO:0000256" key="7">
    <source>
        <dbReference type="ARBA" id="ARBA00022962"/>
    </source>
</evidence>
<feature type="active site" evidence="12 13">
    <location>
        <position position="182"/>
    </location>
</feature>
<comment type="subunit">
    <text evidence="3 12">Heterodimer of HisH and HisF.</text>
</comment>
<keyword evidence="5 12" id="KW-0028">Amino-acid biosynthesis</keyword>
<accession>A0A0K6GXN0</accession>
<dbReference type="OrthoDB" id="9807137at2"/>
<evidence type="ECO:0000313" key="16">
    <source>
        <dbReference type="Proteomes" id="UP000182598"/>
    </source>
</evidence>
<dbReference type="InterPro" id="IPR017926">
    <property type="entry name" value="GATASE"/>
</dbReference>
<evidence type="ECO:0000256" key="4">
    <source>
        <dbReference type="ARBA" id="ARBA00022490"/>
    </source>
</evidence>
<comment type="pathway">
    <text evidence="2 12">Amino-acid biosynthesis; L-histidine biosynthesis; L-histidine from 5-phospho-alpha-D-ribose 1-diphosphate: step 5/9.</text>
</comment>
<dbReference type="PROSITE" id="PS51273">
    <property type="entry name" value="GATASE_TYPE_1"/>
    <property type="match status" value="1"/>
</dbReference>
<dbReference type="GO" id="GO:0016829">
    <property type="term" value="F:lyase activity"/>
    <property type="evidence" value="ECO:0007669"/>
    <property type="project" value="UniProtKB-KW"/>
</dbReference>
<dbReference type="InterPro" id="IPR029062">
    <property type="entry name" value="Class_I_gatase-like"/>
</dbReference>
<reference evidence="16" key="1">
    <citation type="submission" date="2015-08" db="EMBL/GenBank/DDBJ databases">
        <authorList>
            <person name="Varghese N."/>
        </authorList>
    </citation>
    <scope>NUCLEOTIDE SEQUENCE [LARGE SCALE GENOMIC DNA]</scope>
    <source>
        <strain evidence="16">DSM 27808</strain>
    </source>
</reference>
<dbReference type="GO" id="GO:0000107">
    <property type="term" value="F:imidazoleglycerol-phosphate synthase activity"/>
    <property type="evidence" value="ECO:0007669"/>
    <property type="project" value="UniProtKB-UniRule"/>
</dbReference>
<evidence type="ECO:0000256" key="3">
    <source>
        <dbReference type="ARBA" id="ARBA00011152"/>
    </source>
</evidence>
<name>A0A0K6GXN0_9GAMM</name>
<evidence type="ECO:0000256" key="1">
    <source>
        <dbReference type="ARBA" id="ARBA00004496"/>
    </source>
</evidence>
<evidence type="ECO:0000256" key="12">
    <source>
        <dbReference type="HAMAP-Rule" id="MF_00278"/>
    </source>
</evidence>
<evidence type="ECO:0000313" key="15">
    <source>
        <dbReference type="EMBL" id="CUA83258.1"/>
    </source>
</evidence>
<comment type="catalytic activity">
    <reaction evidence="11 12">
        <text>L-glutamine + H2O = L-glutamate + NH4(+)</text>
        <dbReference type="Rhea" id="RHEA:15889"/>
        <dbReference type="ChEBI" id="CHEBI:15377"/>
        <dbReference type="ChEBI" id="CHEBI:28938"/>
        <dbReference type="ChEBI" id="CHEBI:29985"/>
        <dbReference type="ChEBI" id="CHEBI:58359"/>
        <dbReference type="EC" id="3.5.1.2"/>
    </reaction>
</comment>
<dbReference type="Proteomes" id="UP000182598">
    <property type="component" value="Unassembled WGS sequence"/>
</dbReference>
<evidence type="ECO:0000256" key="9">
    <source>
        <dbReference type="ARBA" id="ARBA00023239"/>
    </source>
</evidence>
<organism evidence="15 16">
    <name type="scientific">Pseudidiomarina woesei</name>
    <dbReference type="NCBI Taxonomy" id="1381080"/>
    <lineage>
        <taxon>Bacteria</taxon>
        <taxon>Pseudomonadati</taxon>
        <taxon>Pseudomonadota</taxon>
        <taxon>Gammaproteobacteria</taxon>
        <taxon>Alteromonadales</taxon>
        <taxon>Idiomarinaceae</taxon>
        <taxon>Pseudidiomarina</taxon>
    </lineage>
</organism>
<dbReference type="UniPathway" id="UPA00031">
    <property type="reaction ID" value="UER00010"/>
</dbReference>
<feature type="domain" description="Glutamine amidotransferase" evidence="14">
    <location>
        <begin position="18"/>
        <end position="198"/>
    </location>
</feature>
<feature type="active site" evidence="12 13">
    <location>
        <position position="184"/>
    </location>
</feature>
<protein>
    <recommendedName>
        <fullName evidence="12">Imidazole glycerol phosphate synthase subunit HisH</fullName>
        <ecNumber evidence="12">4.3.2.10</ecNumber>
    </recommendedName>
    <alternativeName>
        <fullName evidence="12">IGP synthase glutaminase subunit</fullName>
        <ecNumber evidence="12">3.5.1.2</ecNumber>
    </alternativeName>
    <alternativeName>
        <fullName evidence="12">IGP synthase subunit HisH</fullName>
    </alternativeName>
    <alternativeName>
        <fullName evidence="12">ImGP synthase subunit HisH</fullName>
        <shortName evidence="12">IGPS subunit HisH</shortName>
    </alternativeName>
</protein>
<dbReference type="PANTHER" id="PTHR42701:SF1">
    <property type="entry name" value="IMIDAZOLE GLYCEROL PHOSPHATE SYNTHASE SUBUNIT HISH"/>
    <property type="match status" value="1"/>
</dbReference>
<comment type="catalytic activity">
    <reaction evidence="10 12">
        <text>5-[(5-phospho-1-deoxy-D-ribulos-1-ylimino)methylamino]-1-(5-phospho-beta-D-ribosyl)imidazole-4-carboxamide + L-glutamine = D-erythro-1-(imidazol-4-yl)glycerol 3-phosphate + 5-amino-1-(5-phospho-beta-D-ribosyl)imidazole-4-carboxamide + L-glutamate + H(+)</text>
        <dbReference type="Rhea" id="RHEA:24793"/>
        <dbReference type="ChEBI" id="CHEBI:15378"/>
        <dbReference type="ChEBI" id="CHEBI:29985"/>
        <dbReference type="ChEBI" id="CHEBI:58278"/>
        <dbReference type="ChEBI" id="CHEBI:58359"/>
        <dbReference type="ChEBI" id="CHEBI:58475"/>
        <dbReference type="ChEBI" id="CHEBI:58525"/>
        <dbReference type="EC" id="4.3.2.10"/>
    </reaction>
</comment>
<dbReference type="Pfam" id="PF00117">
    <property type="entry name" value="GATase"/>
    <property type="match status" value="1"/>
</dbReference>
<keyword evidence="8 12" id="KW-0368">Histidine biosynthesis</keyword>
<dbReference type="PRINTS" id="PR00097">
    <property type="entry name" value="ANTSNTHASEII"/>
</dbReference>
<keyword evidence="15" id="KW-0808">Transferase</keyword>
<dbReference type="GO" id="GO:0000105">
    <property type="term" value="P:L-histidine biosynthetic process"/>
    <property type="evidence" value="ECO:0007669"/>
    <property type="project" value="UniProtKB-UniRule"/>
</dbReference>
<evidence type="ECO:0000259" key="14">
    <source>
        <dbReference type="Pfam" id="PF00117"/>
    </source>
</evidence>
<proteinExistence type="inferred from homology"/>
<evidence type="ECO:0000256" key="13">
    <source>
        <dbReference type="PIRSR" id="PIRSR000495-1"/>
    </source>
</evidence>
<dbReference type="HAMAP" id="MF_00278">
    <property type="entry name" value="HisH"/>
    <property type="match status" value="1"/>
</dbReference>
<dbReference type="EMBL" id="CYHB01000001">
    <property type="protein sequence ID" value="CUA83258.1"/>
    <property type="molecule type" value="Genomic_DNA"/>
</dbReference>
<evidence type="ECO:0000256" key="2">
    <source>
        <dbReference type="ARBA" id="ARBA00005091"/>
    </source>
</evidence>
<dbReference type="CDD" id="cd01748">
    <property type="entry name" value="GATase1_IGP_Synthase"/>
    <property type="match status" value="1"/>
</dbReference>
<gene>
    <name evidence="12" type="primary">hisH</name>
    <name evidence="15" type="ORF">Ga0061064_0506</name>
</gene>
<dbReference type="PANTHER" id="PTHR42701">
    <property type="entry name" value="IMIDAZOLE GLYCEROL PHOSPHATE SYNTHASE SUBUNIT HISH"/>
    <property type="match status" value="1"/>
</dbReference>
<evidence type="ECO:0000256" key="5">
    <source>
        <dbReference type="ARBA" id="ARBA00022605"/>
    </source>
</evidence>
<comment type="function">
    <text evidence="12">IGPS catalyzes the conversion of PRFAR and glutamine to IGP, AICAR and glutamate. The HisH subunit catalyzes the hydrolysis of glutamine to glutamate and ammonia as part of the synthesis of IGP and AICAR. The resulting ammonia molecule is channeled to the active site of HisF.</text>
</comment>
<dbReference type="AlphaFoldDB" id="A0A0K6GXN0"/>
<dbReference type="FunFam" id="3.40.50.880:FF:000009">
    <property type="entry name" value="Imidazole glycerol phosphate synthase subunit HisH"/>
    <property type="match status" value="1"/>
</dbReference>
<keyword evidence="7 12" id="KW-0315">Glutamine amidotransferase</keyword>
<feature type="active site" description="Nucleophile" evidence="12 13">
    <location>
        <position position="81"/>
    </location>
</feature>
<dbReference type="SUPFAM" id="SSF52317">
    <property type="entry name" value="Class I glutamine amidotransferase-like"/>
    <property type="match status" value="1"/>
</dbReference>
<keyword evidence="6 12" id="KW-0378">Hydrolase</keyword>